<protein>
    <submittedName>
        <fullName evidence="6">Uncharacterized protein</fullName>
    </submittedName>
</protein>
<comment type="similarity">
    <text evidence="2">Belongs to the CcmF/CycK/Ccl1/NrfE/CcsA family.</text>
</comment>
<dbReference type="GO" id="GO:0005739">
    <property type="term" value="C:mitochondrion"/>
    <property type="evidence" value="ECO:0007669"/>
    <property type="project" value="UniProtKB-SubCell"/>
</dbReference>
<dbReference type="PANTHER" id="PTHR43653">
    <property type="entry name" value="CYTOCHROME C ASSEMBLY PROTEIN-RELATED"/>
    <property type="match status" value="1"/>
</dbReference>
<dbReference type="GO" id="GO:0017004">
    <property type="term" value="P:cytochrome complex assembly"/>
    <property type="evidence" value="ECO:0007669"/>
    <property type="project" value="UniProtKB-KW"/>
</dbReference>
<comment type="caution">
    <text evidence="6">The sequence shown here is derived from an EMBL/GenBank/DDBJ whole genome shotgun (WGS) entry which is preliminary data.</text>
</comment>
<dbReference type="PRINTS" id="PR01412">
    <property type="entry name" value="CCBSBIOGNSIS"/>
</dbReference>
<name>A0AAD8KFP7_TARER</name>
<evidence type="ECO:0000256" key="4">
    <source>
        <dbReference type="ARBA" id="ARBA00023128"/>
    </source>
</evidence>
<organism evidence="6 7">
    <name type="scientific">Tagetes erecta</name>
    <name type="common">African marigold</name>
    <dbReference type="NCBI Taxonomy" id="13708"/>
    <lineage>
        <taxon>Eukaryota</taxon>
        <taxon>Viridiplantae</taxon>
        <taxon>Streptophyta</taxon>
        <taxon>Embryophyta</taxon>
        <taxon>Tracheophyta</taxon>
        <taxon>Spermatophyta</taxon>
        <taxon>Magnoliopsida</taxon>
        <taxon>eudicotyledons</taxon>
        <taxon>Gunneridae</taxon>
        <taxon>Pentapetalae</taxon>
        <taxon>asterids</taxon>
        <taxon>campanulids</taxon>
        <taxon>Asterales</taxon>
        <taxon>Asteraceae</taxon>
        <taxon>Asteroideae</taxon>
        <taxon>Heliantheae alliance</taxon>
        <taxon>Tageteae</taxon>
        <taxon>Tagetes</taxon>
    </lineage>
</organism>
<dbReference type="EMBL" id="JAUHHV010000006">
    <property type="protein sequence ID" value="KAK1422105.1"/>
    <property type="molecule type" value="Genomic_DNA"/>
</dbReference>
<keyword evidence="5" id="KW-0812">Transmembrane</keyword>
<dbReference type="Proteomes" id="UP001229421">
    <property type="component" value="Unassembled WGS sequence"/>
</dbReference>
<evidence type="ECO:0000256" key="2">
    <source>
        <dbReference type="ARBA" id="ARBA00009186"/>
    </source>
</evidence>
<sequence length="163" mass="18540">MSTSIYELFRYSLFPGLSVAFTYNKKEPPVFSAAPAFWCILLSLLGLSFCHILNNLSNDNELTANAPFFYQISRTWHFPGSREGKRTHPLLHLARDDKERASSISEQRIDGALGIDLFFSPFLSASSDPFIKNDEWDCGTPLAANAEGRRQKKWKALSLCWMR</sequence>
<keyword evidence="7" id="KW-1185">Reference proteome</keyword>
<evidence type="ECO:0000256" key="5">
    <source>
        <dbReference type="SAM" id="Phobius"/>
    </source>
</evidence>
<keyword evidence="5" id="KW-1133">Transmembrane helix</keyword>
<evidence type="ECO:0000313" key="6">
    <source>
        <dbReference type="EMBL" id="KAK1422105.1"/>
    </source>
</evidence>
<dbReference type="PANTHER" id="PTHR43653:SF1">
    <property type="entry name" value="CYTOCHROME C-TYPE BIOGENESIS PROTEIN CCMF"/>
    <property type="match status" value="1"/>
</dbReference>
<keyword evidence="5" id="KW-0472">Membrane</keyword>
<accession>A0AAD8KFP7</accession>
<dbReference type="AlphaFoldDB" id="A0AAD8KFP7"/>
<dbReference type="GO" id="GO:0016020">
    <property type="term" value="C:membrane"/>
    <property type="evidence" value="ECO:0007669"/>
    <property type="project" value="InterPro"/>
</dbReference>
<keyword evidence="3" id="KW-0201">Cytochrome c-type biogenesis</keyword>
<evidence type="ECO:0000256" key="1">
    <source>
        <dbReference type="ARBA" id="ARBA00004173"/>
    </source>
</evidence>
<dbReference type="InterPro" id="IPR003567">
    <property type="entry name" value="Cyt_c_biogenesis"/>
</dbReference>
<gene>
    <name evidence="6" type="ORF">QVD17_24991</name>
</gene>
<evidence type="ECO:0000256" key="3">
    <source>
        <dbReference type="ARBA" id="ARBA00022748"/>
    </source>
</evidence>
<feature type="transmembrane region" description="Helical" evidence="5">
    <location>
        <begin position="30"/>
        <end position="53"/>
    </location>
</feature>
<dbReference type="GO" id="GO:0015232">
    <property type="term" value="F:heme transmembrane transporter activity"/>
    <property type="evidence" value="ECO:0007669"/>
    <property type="project" value="InterPro"/>
</dbReference>
<proteinExistence type="inferred from homology"/>
<dbReference type="InterPro" id="IPR003569">
    <property type="entry name" value="Cyt_c_biogenesis_plant"/>
</dbReference>
<comment type="subcellular location">
    <subcellularLocation>
        <location evidence="1">Mitochondrion</location>
    </subcellularLocation>
</comment>
<evidence type="ECO:0000313" key="7">
    <source>
        <dbReference type="Proteomes" id="UP001229421"/>
    </source>
</evidence>
<reference evidence="6" key="1">
    <citation type="journal article" date="2023" name="bioRxiv">
        <title>Improved chromosome-level genome assembly for marigold (Tagetes erecta).</title>
        <authorList>
            <person name="Jiang F."/>
            <person name="Yuan L."/>
            <person name="Wang S."/>
            <person name="Wang H."/>
            <person name="Xu D."/>
            <person name="Wang A."/>
            <person name="Fan W."/>
        </authorList>
    </citation>
    <scope>NUCLEOTIDE SEQUENCE</scope>
    <source>
        <strain evidence="6">WSJ</strain>
        <tissue evidence="6">Leaf</tissue>
    </source>
</reference>
<keyword evidence="4" id="KW-0496">Mitochondrion</keyword>